<keyword evidence="2" id="KW-1185">Reference proteome</keyword>
<name>A0A7J0GRH7_9ERIC</name>
<accession>A0A7J0GRH7</accession>
<sequence length="173" mass="18722">MLSSKSGYKLWSNRLSWARVSFIDTNYRGSRLPPGYITSYESQRASLLGIAAYAIHSIAVPINLAAFSVPPTNLSTPQSVHYSPSLTSPSSLSVQCSAAQHINLSSNCALQPFNLPINSKNHFEQSSLPAPWTIANAFSTSETISSRAFSTSETIESSRQFKSSKSPDPSCAE</sequence>
<dbReference type="EMBL" id="BJWL01000023">
    <property type="protein sequence ID" value="GFZ13407.1"/>
    <property type="molecule type" value="Genomic_DNA"/>
</dbReference>
<dbReference type="AlphaFoldDB" id="A0A7J0GRH7"/>
<gene>
    <name evidence="1" type="ORF">Acr_23g0017920</name>
</gene>
<dbReference type="Proteomes" id="UP000585474">
    <property type="component" value="Unassembled WGS sequence"/>
</dbReference>
<organism evidence="1 2">
    <name type="scientific">Actinidia rufa</name>
    <dbReference type="NCBI Taxonomy" id="165716"/>
    <lineage>
        <taxon>Eukaryota</taxon>
        <taxon>Viridiplantae</taxon>
        <taxon>Streptophyta</taxon>
        <taxon>Embryophyta</taxon>
        <taxon>Tracheophyta</taxon>
        <taxon>Spermatophyta</taxon>
        <taxon>Magnoliopsida</taxon>
        <taxon>eudicotyledons</taxon>
        <taxon>Gunneridae</taxon>
        <taxon>Pentapetalae</taxon>
        <taxon>asterids</taxon>
        <taxon>Ericales</taxon>
        <taxon>Actinidiaceae</taxon>
        <taxon>Actinidia</taxon>
    </lineage>
</organism>
<reference evidence="1 2" key="1">
    <citation type="submission" date="2019-07" db="EMBL/GenBank/DDBJ databases">
        <title>De Novo Assembly of kiwifruit Actinidia rufa.</title>
        <authorList>
            <person name="Sugita-Konishi S."/>
            <person name="Sato K."/>
            <person name="Mori E."/>
            <person name="Abe Y."/>
            <person name="Kisaki G."/>
            <person name="Hamano K."/>
            <person name="Suezawa K."/>
            <person name="Otani M."/>
            <person name="Fukuda T."/>
            <person name="Manabe T."/>
            <person name="Gomi K."/>
            <person name="Tabuchi M."/>
            <person name="Akimitsu K."/>
            <person name="Kataoka I."/>
        </authorList>
    </citation>
    <scope>NUCLEOTIDE SEQUENCE [LARGE SCALE GENOMIC DNA]</scope>
    <source>
        <strain evidence="2">cv. Fuchu</strain>
    </source>
</reference>
<comment type="caution">
    <text evidence="1">The sequence shown here is derived from an EMBL/GenBank/DDBJ whole genome shotgun (WGS) entry which is preliminary data.</text>
</comment>
<protein>
    <submittedName>
        <fullName evidence="1">Uncharacterized protein</fullName>
    </submittedName>
</protein>
<evidence type="ECO:0000313" key="2">
    <source>
        <dbReference type="Proteomes" id="UP000585474"/>
    </source>
</evidence>
<evidence type="ECO:0000313" key="1">
    <source>
        <dbReference type="EMBL" id="GFZ13407.1"/>
    </source>
</evidence>
<proteinExistence type="predicted"/>